<dbReference type="PANTHER" id="PTHR28268:SF1">
    <property type="entry name" value="MICOS SUBUNIT MIC26"/>
    <property type="match status" value="1"/>
</dbReference>
<keyword evidence="3" id="KW-1185">Reference proteome</keyword>
<accession>G8BNW0</accession>
<dbReference type="InterPro" id="IPR033181">
    <property type="entry name" value="Mic26_fungi"/>
</dbReference>
<keyword evidence="1" id="KW-0999">Mitochondrion inner membrane</keyword>
<name>G8BNW0_TETPH</name>
<protein>
    <recommendedName>
        <fullName evidence="1">MICOS complex subunit</fullName>
    </recommendedName>
</protein>
<dbReference type="GeneID" id="11532370"/>
<dbReference type="GO" id="GO:0032460">
    <property type="term" value="P:negative regulation of protein oligomerization"/>
    <property type="evidence" value="ECO:0007669"/>
    <property type="project" value="EnsemblFungi"/>
</dbReference>
<dbReference type="EMBL" id="HE612856">
    <property type="protein sequence ID" value="CCE61588.1"/>
    <property type="molecule type" value="Genomic_DNA"/>
</dbReference>
<dbReference type="OMA" id="QMIFNES"/>
<dbReference type="RefSeq" id="XP_003684022.1">
    <property type="nucleotide sequence ID" value="XM_003683974.1"/>
</dbReference>
<keyword evidence="1" id="KW-0472">Membrane</keyword>
<evidence type="ECO:0000256" key="1">
    <source>
        <dbReference type="RuleBase" id="RU363021"/>
    </source>
</evidence>
<feature type="transmembrane region" description="Helical" evidence="1">
    <location>
        <begin position="134"/>
        <end position="153"/>
    </location>
</feature>
<dbReference type="eggNOG" id="ENOG502S70K">
    <property type="taxonomic scope" value="Eukaryota"/>
</dbReference>
<dbReference type="HOGENOM" id="CLU_086433_1_0_1"/>
<proteinExistence type="predicted"/>
<keyword evidence="1" id="KW-0812">Transmembrane</keyword>
<dbReference type="Pfam" id="PF09769">
    <property type="entry name" value="ApoO"/>
    <property type="match status" value="1"/>
</dbReference>
<dbReference type="GO" id="GO:0061617">
    <property type="term" value="C:MICOS complex"/>
    <property type="evidence" value="ECO:0007669"/>
    <property type="project" value="UniProtKB-UniRule"/>
</dbReference>
<keyword evidence="1" id="KW-1133">Transmembrane helix</keyword>
<dbReference type="PANTHER" id="PTHR28268">
    <property type="entry name" value="MICOS SUBUNIT MIC26"/>
    <property type="match status" value="1"/>
</dbReference>
<dbReference type="OrthoDB" id="2399148at2759"/>
<dbReference type="KEGG" id="tpf:TPHA_0A05130"/>
<keyword evidence="1" id="KW-0496">Mitochondrion</keyword>
<comment type="subcellular location">
    <subcellularLocation>
        <location evidence="1">Mitochondrion inner membrane</location>
    </subcellularLocation>
</comment>
<comment type="subunit">
    <text evidence="1">Component of the mitochondrial contact site and cristae organizing system (MICOS) complex.</text>
</comment>
<dbReference type="AlphaFoldDB" id="G8BNW0"/>
<organism evidence="2 3">
    <name type="scientific">Tetrapisispora phaffii (strain ATCC 24235 / CBS 4417 / NBRC 1672 / NRRL Y-8282 / UCD 70-5)</name>
    <name type="common">Yeast</name>
    <name type="synonym">Fabospora phaffii</name>
    <dbReference type="NCBI Taxonomy" id="1071381"/>
    <lineage>
        <taxon>Eukaryota</taxon>
        <taxon>Fungi</taxon>
        <taxon>Dikarya</taxon>
        <taxon>Ascomycota</taxon>
        <taxon>Saccharomycotina</taxon>
        <taxon>Saccharomycetes</taxon>
        <taxon>Saccharomycetales</taxon>
        <taxon>Saccharomycetaceae</taxon>
        <taxon>Tetrapisispora</taxon>
    </lineage>
</organism>
<gene>
    <name evidence="2" type="primary">TPHA0A05130</name>
    <name evidence="2" type="ordered locus">TPHA_0A05130</name>
</gene>
<dbReference type="Proteomes" id="UP000005666">
    <property type="component" value="Chromosome 1"/>
</dbReference>
<evidence type="ECO:0000313" key="2">
    <source>
        <dbReference type="EMBL" id="CCE61588.1"/>
    </source>
</evidence>
<sequence>MTFDYYRKVDLIKEYVVAQGESISTPIDLINTSKDSNTASKLTGPTRIIDGVSVRCPSYLLRFCNKLNNNAALQYHTLNSKLEHATNRYYKAENKVTSRIANLHSDPEEQLSKGFAYSIVAAMSGSILTKRRNILLRFTMPIILGTLVCSYTIPTTFENTTDLIHDIEEVYFPKFCAKQDRVMDFIRTGIAHTVMSYDIVSYKLASAKDYIQQHSNFS</sequence>
<comment type="function">
    <text evidence="1">Component of the MICOS complex, a large protein complex of the mitochondrial inner membrane that plays crucial roles in the maintenance of crista junctions, inner membrane architecture, and formation of contact sites to the outer membrane.</text>
</comment>
<dbReference type="InterPro" id="IPR019166">
    <property type="entry name" value="MIC26/MIC27"/>
</dbReference>
<evidence type="ECO:0000313" key="3">
    <source>
        <dbReference type="Proteomes" id="UP000005666"/>
    </source>
</evidence>
<dbReference type="STRING" id="1071381.G8BNW0"/>
<reference evidence="2 3" key="1">
    <citation type="journal article" date="2011" name="Proc. Natl. Acad. Sci. U.S.A.">
        <title>Evolutionary erosion of yeast sex chromosomes by mating-type switching accidents.</title>
        <authorList>
            <person name="Gordon J.L."/>
            <person name="Armisen D."/>
            <person name="Proux-Wera E."/>
            <person name="Oheigeartaigh S.S."/>
            <person name="Byrne K.P."/>
            <person name="Wolfe K.H."/>
        </authorList>
    </citation>
    <scope>NUCLEOTIDE SEQUENCE [LARGE SCALE GENOMIC DNA]</scope>
    <source>
        <strain evidence="3">ATCC 24235 / CBS 4417 / NBRC 1672 / NRRL Y-8282 / UCD 70-5</strain>
    </source>
</reference>
<dbReference type="GO" id="GO:0042407">
    <property type="term" value="P:cristae formation"/>
    <property type="evidence" value="ECO:0007669"/>
    <property type="project" value="EnsemblFungi"/>
</dbReference>
<dbReference type="GO" id="GO:0044284">
    <property type="term" value="C:mitochondrial crista junction"/>
    <property type="evidence" value="ECO:0007669"/>
    <property type="project" value="EnsemblFungi"/>
</dbReference>